<dbReference type="GeneID" id="104592132"/>
<accession>A0A1U7ZNI3</accession>
<dbReference type="Proteomes" id="UP000189703">
    <property type="component" value="Unplaced"/>
</dbReference>
<dbReference type="RefSeq" id="XP_010249640.1">
    <property type="nucleotide sequence ID" value="XM_010251338.2"/>
</dbReference>
<keyword evidence="5 14" id="KW-0812">Transmembrane</keyword>
<dbReference type="RefSeq" id="XP_010249641.1">
    <property type="nucleotide sequence ID" value="XM_010251339.2"/>
</dbReference>
<dbReference type="PANTHER" id="PTHR10896">
    <property type="entry name" value="GALACTOSYLGALACTOSYLXYLOSYLPROTEIN 3-BETA-GLUCURONOSYLTRANSFERASE BETA-1,3-GLUCURONYLTRANSFERASE"/>
    <property type="match status" value="1"/>
</dbReference>
<evidence type="ECO:0000256" key="7">
    <source>
        <dbReference type="ARBA" id="ARBA00022989"/>
    </source>
</evidence>
<keyword evidence="8 14" id="KW-0333">Golgi apparatus</keyword>
<dbReference type="CDD" id="cd00218">
    <property type="entry name" value="GlcAT-I"/>
    <property type="match status" value="1"/>
</dbReference>
<keyword evidence="6 14" id="KW-0735">Signal-anchor</keyword>
<dbReference type="InterPro" id="IPR005027">
    <property type="entry name" value="Glyco_trans_43"/>
</dbReference>
<dbReference type="STRING" id="4432.A0A1U7ZNI3"/>
<dbReference type="GO" id="GO:0000139">
    <property type="term" value="C:Golgi membrane"/>
    <property type="evidence" value="ECO:0000318"/>
    <property type="project" value="GO_Central"/>
</dbReference>
<dbReference type="OrthoDB" id="675023at2759"/>
<dbReference type="GO" id="GO:0015018">
    <property type="term" value="F:galactosylgalactosylxylosylprotein 3-beta-glucuronosyltransferase activity"/>
    <property type="evidence" value="ECO:0007669"/>
    <property type="project" value="InterPro"/>
</dbReference>
<name>A0A1U7ZNI3_NELNU</name>
<sequence length="448" mass="50796">MASIRRTLSPVPRAGAMQNGEAHLVASPLSKSSSCSLNHAPSGGLSSSLLGLVDSHSSLYRIHSVVLGFFSHRSSRPLERSKSKGQSWRRAFLHFFICFMVGIFIGFTPFVSMSFSINLVSKHQAFSFELIPPARNVQLYDGTSRNEGSLIEIPPVKDNSSMGTELKGEDMLNGISDNSSVTDLSFLESDFVHRKLLIVVTPTQTSPFQAYYLNRLAHTLRLVPPPMLWIVVEMSAQSTETADILRRMGVMYRHLVCDKNLTSIRDRRVHQRNVALSHIETHRLDGIVYFADYYNMYSVDLFAQLREIRRFGTWPVALLMQSKNKALLEGPVCNGSQIIGWHTNDRSRRFQRFYADMSGFAFNSTILWDPKRWHRPTLEPIRQLDTVKGGSPESTFIEQVVEDESQMEGLLLNCSRIMVWHLHLEASHPFYPHGWLTKKNLDAVVPLS</sequence>
<evidence type="ECO:0000256" key="6">
    <source>
        <dbReference type="ARBA" id="ARBA00022968"/>
    </source>
</evidence>
<dbReference type="PANTHER" id="PTHR10896:SF20">
    <property type="entry name" value="BETA-1,4-XYLOSYLTRANSFERASE IRX9L-RELATED"/>
    <property type="match status" value="1"/>
</dbReference>
<evidence type="ECO:0000256" key="8">
    <source>
        <dbReference type="ARBA" id="ARBA00023034"/>
    </source>
</evidence>
<evidence type="ECO:0000256" key="10">
    <source>
        <dbReference type="ARBA" id="ARBA00023180"/>
    </source>
</evidence>
<evidence type="ECO:0000256" key="1">
    <source>
        <dbReference type="ARBA" id="ARBA00004323"/>
    </source>
</evidence>
<dbReference type="FunFam" id="3.90.550.10:FF:000064">
    <property type="entry name" value="Glycosyltransferases"/>
    <property type="match status" value="1"/>
</dbReference>
<evidence type="ECO:0000313" key="15">
    <source>
        <dbReference type="Proteomes" id="UP000189703"/>
    </source>
</evidence>
<keyword evidence="11 14" id="KW-0961">Cell wall biogenesis/degradation</keyword>
<evidence type="ECO:0000256" key="13">
    <source>
        <dbReference type="PIRSR" id="PIRSR605027-4"/>
    </source>
</evidence>
<keyword evidence="9 14" id="KW-0472">Membrane</keyword>
<evidence type="ECO:0000256" key="4">
    <source>
        <dbReference type="ARBA" id="ARBA00022679"/>
    </source>
</evidence>
<dbReference type="GO" id="GO:0042285">
    <property type="term" value="F:xylosyltransferase activity"/>
    <property type="evidence" value="ECO:0000318"/>
    <property type="project" value="GO_Central"/>
</dbReference>
<evidence type="ECO:0000256" key="3">
    <source>
        <dbReference type="ARBA" id="ARBA00022676"/>
    </source>
</evidence>
<evidence type="ECO:0000313" key="18">
    <source>
        <dbReference type="RefSeq" id="XP_010249642.1"/>
    </source>
</evidence>
<dbReference type="GO" id="GO:0010417">
    <property type="term" value="P:glucuronoxylan biosynthetic process"/>
    <property type="evidence" value="ECO:0000318"/>
    <property type="project" value="GO_Central"/>
</dbReference>
<dbReference type="EC" id="2.4.-.-" evidence="14"/>
<evidence type="ECO:0000313" key="19">
    <source>
        <dbReference type="RefSeq" id="XP_010249643.1"/>
    </source>
</evidence>
<keyword evidence="4 14" id="KW-0808">Transferase</keyword>
<feature type="active site" description="Proton donor/acceptor" evidence="12">
    <location>
        <position position="393"/>
    </location>
</feature>
<comment type="similarity">
    <text evidence="2 14">Belongs to the glycosyltransferase 43 family.</text>
</comment>
<evidence type="ECO:0000256" key="2">
    <source>
        <dbReference type="ARBA" id="ARBA00007706"/>
    </source>
</evidence>
<dbReference type="eggNOG" id="KOG1476">
    <property type="taxonomic scope" value="Eukaryota"/>
</dbReference>
<dbReference type="RefSeq" id="XP_010249643.1">
    <property type="nucleotide sequence ID" value="XM_010251341.2"/>
</dbReference>
<protein>
    <recommendedName>
        <fullName evidence="14">Glycosyltransferases</fullName>
        <ecNumber evidence="14">2.4.-.-</ecNumber>
    </recommendedName>
</protein>
<dbReference type="SUPFAM" id="SSF53448">
    <property type="entry name" value="Nucleotide-diphospho-sugar transferases"/>
    <property type="match status" value="1"/>
</dbReference>
<proteinExistence type="inferred from homology"/>
<evidence type="ECO:0000256" key="12">
    <source>
        <dbReference type="PIRSR" id="PIRSR605027-1"/>
    </source>
</evidence>
<dbReference type="RefSeq" id="XP_010249642.1">
    <property type="nucleotide sequence ID" value="XM_010251340.2"/>
</dbReference>
<comment type="subcellular location">
    <subcellularLocation>
        <location evidence="1 14">Golgi apparatus membrane</location>
        <topology evidence="1 14">Single-pass type II membrane protein</topology>
    </subcellularLocation>
</comment>
<dbReference type="OMA" id="HDCSRVM"/>
<keyword evidence="3" id="KW-0328">Glycosyltransferase</keyword>
<feature type="site" description="Interaction with galactose moiety of substrate glycoprotein" evidence="13">
    <location>
        <position position="329"/>
    </location>
</feature>
<keyword evidence="10" id="KW-0325">Glycoprotein</keyword>
<dbReference type="GO" id="GO:0071555">
    <property type="term" value="P:cell wall organization"/>
    <property type="evidence" value="ECO:0007669"/>
    <property type="project" value="UniProtKB-KW"/>
</dbReference>
<reference evidence="16 17" key="1">
    <citation type="submission" date="2025-04" db="UniProtKB">
        <authorList>
            <consortium name="RefSeq"/>
        </authorList>
    </citation>
    <scope>IDENTIFICATION</scope>
</reference>
<evidence type="ECO:0000256" key="9">
    <source>
        <dbReference type="ARBA" id="ARBA00023136"/>
    </source>
</evidence>
<organism evidence="15 17">
    <name type="scientific">Nelumbo nucifera</name>
    <name type="common">Sacred lotus</name>
    <dbReference type="NCBI Taxonomy" id="4432"/>
    <lineage>
        <taxon>Eukaryota</taxon>
        <taxon>Viridiplantae</taxon>
        <taxon>Streptophyta</taxon>
        <taxon>Embryophyta</taxon>
        <taxon>Tracheophyta</taxon>
        <taxon>Spermatophyta</taxon>
        <taxon>Magnoliopsida</taxon>
        <taxon>Proteales</taxon>
        <taxon>Nelumbonaceae</taxon>
        <taxon>Nelumbo</taxon>
    </lineage>
</organism>
<evidence type="ECO:0000313" key="16">
    <source>
        <dbReference type="RefSeq" id="XP_010249640.1"/>
    </source>
</evidence>
<comment type="function">
    <text evidence="14">Involved in the synthesis of glucuronoxylan hemicellulose in secondary cell walls.</text>
</comment>
<dbReference type="GO" id="GO:0009834">
    <property type="term" value="P:plant-type secondary cell wall biogenesis"/>
    <property type="evidence" value="ECO:0000318"/>
    <property type="project" value="GO_Central"/>
</dbReference>
<gene>
    <name evidence="16 17 18 19" type="primary">LOC104592132</name>
</gene>
<keyword evidence="7 14" id="KW-1133">Transmembrane helix</keyword>
<evidence type="ECO:0000256" key="11">
    <source>
        <dbReference type="ARBA" id="ARBA00023316"/>
    </source>
</evidence>
<keyword evidence="15" id="KW-1185">Reference proteome</keyword>
<dbReference type="InterPro" id="IPR029044">
    <property type="entry name" value="Nucleotide-diphossugar_trans"/>
</dbReference>
<dbReference type="AlphaFoldDB" id="A0A1U7ZNI3"/>
<dbReference type="Gene3D" id="3.90.550.10">
    <property type="entry name" value="Spore Coat Polysaccharide Biosynthesis Protein SpsA, Chain A"/>
    <property type="match status" value="1"/>
</dbReference>
<evidence type="ECO:0000256" key="14">
    <source>
        <dbReference type="RuleBase" id="RU363127"/>
    </source>
</evidence>
<dbReference type="Pfam" id="PF03360">
    <property type="entry name" value="Glyco_transf_43"/>
    <property type="match status" value="1"/>
</dbReference>
<evidence type="ECO:0000313" key="17">
    <source>
        <dbReference type="RefSeq" id="XP_010249641.1"/>
    </source>
</evidence>
<evidence type="ECO:0000256" key="5">
    <source>
        <dbReference type="ARBA" id="ARBA00022692"/>
    </source>
</evidence>
<dbReference type="KEGG" id="nnu:104592132"/>
<feature type="transmembrane region" description="Helical" evidence="14">
    <location>
        <begin position="91"/>
        <end position="111"/>
    </location>
</feature>